<evidence type="ECO:0000313" key="8">
    <source>
        <dbReference type="Proteomes" id="UP000789572"/>
    </source>
</evidence>
<dbReference type="Gene3D" id="3.30.70.330">
    <property type="match status" value="1"/>
</dbReference>
<protein>
    <submittedName>
        <fullName evidence="7">3183_t:CDS:1</fullName>
    </submittedName>
</protein>
<dbReference type="OrthoDB" id="18087at2759"/>
<evidence type="ECO:0000313" key="7">
    <source>
        <dbReference type="EMBL" id="CAG8484534.1"/>
    </source>
</evidence>
<name>A0A9N8WHG2_9GLOM</name>
<dbReference type="GO" id="GO:0005737">
    <property type="term" value="C:cytoplasm"/>
    <property type="evidence" value="ECO:0007669"/>
    <property type="project" value="TreeGrafter"/>
</dbReference>
<dbReference type="AlphaFoldDB" id="A0A9N8WHG2"/>
<dbReference type="Pfam" id="PF03467">
    <property type="entry name" value="Smg4_UPF3"/>
    <property type="match status" value="1"/>
</dbReference>
<dbReference type="SUPFAM" id="SSF54928">
    <property type="entry name" value="RNA-binding domain, RBD"/>
    <property type="match status" value="1"/>
</dbReference>
<dbReference type="InterPro" id="IPR012677">
    <property type="entry name" value="Nucleotide-bd_a/b_plait_sf"/>
</dbReference>
<dbReference type="GO" id="GO:0003729">
    <property type="term" value="F:mRNA binding"/>
    <property type="evidence" value="ECO:0007669"/>
    <property type="project" value="TreeGrafter"/>
</dbReference>
<organism evidence="7 8">
    <name type="scientific">Paraglomus occultum</name>
    <dbReference type="NCBI Taxonomy" id="144539"/>
    <lineage>
        <taxon>Eukaryota</taxon>
        <taxon>Fungi</taxon>
        <taxon>Fungi incertae sedis</taxon>
        <taxon>Mucoromycota</taxon>
        <taxon>Glomeromycotina</taxon>
        <taxon>Glomeromycetes</taxon>
        <taxon>Paraglomerales</taxon>
        <taxon>Paraglomeraceae</taxon>
        <taxon>Paraglomus</taxon>
    </lineage>
</organism>
<feature type="compositionally biased region" description="Polar residues" evidence="5">
    <location>
        <begin position="348"/>
        <end position="368"/>
    </location>
</feature>
<evidence type="ECO:0000256" key="5">
    <source>
        <dbReference type="SAM" id="MobiDB-lite"/>
    </source>
</evidence>
<comment type="similarity">
    <text evidence="2">Belongs to the RENT3 family.</text>
</comment>
<feature type="region of interest" description="Disordered" evidence="5">
    <location>
        <begin position="1"/>
        <end position="27"/>
    </location>
</feature>
<feature type="region of interest" description="Disordered" evidence="5">
    <location>
        <begin position="195"/>
        <end position="419"/>
    </location>
</feature>
<feature type="compositionally biased region" description="Polar residues" evidence="5">
    <location>
        <begin position="218"/>
        <end position="241"/>
    </location>
</feature>
<feature type="compositionally biased region" description="Basic residues" evidence="5">
    <location>
        <begin position="7"/>
        <end position="27"/>
    </location>
</feature>
<feature type="domain" description="UPF3" evidence="6">
    <location>
        <begin position="25"/>
        <end position="195"/>
    </location>
</feature>
<dbReference type="GO" id="GO:0045727">
    <property type="term" value="P:positive regulation of translation"/>
    <property type="evidence" value="ECO:0007669"/>
    <property type="project" value="TreeGrafter"/>
</dbReference>
<evidence type="ECO:0000256" key="3">
    <source>
        <dbReference type="ARBA" id="ARBA00023161"/>
    </source>
</evidence>
<feature type="compositionally biased region" description="Low complexity" evidence="5">
    <location>
        <begin position="369"/>
        <end position="383"/>
    </location>
</feature>
<accession>A0A9N8WHG2</accession>
<feature type="compositionally biased region" description="Polar residues" evidence="5">
    <location>
        <begin position="384"/>
        <end position="407"/>
    </location>
</feature>
<feature type="compositionally biased region" description="Polar residues" evidence="5">
    <location>
        <begin position="255"/>
        <end position="301"/>
    </location>
</feature>
<dbReference type="InterPro" id="IPR005120">
    <property type="entry name" value="UPF3_dom"/>
</dbReference>
<dbReference type="PANTHER" id="PTHR13112:SF0">
    <property type="entry name" value="FI21285P1"/>
    <property type="match status" value="1"/>
</dbReference>
<dbReference type="GO" id="GO:0005730">
    <property type="term" value="C:nucleolus"/>
    <property type="evidence" value="ECO:0007669"/>
    <property type="project" value="TreeGrafter"/>
</dbReference>
<evidence type="ECO:0000256" key="4">
    <source>
        <dbReference type="ARBA" id="ARBA00023242"/>
    </source>
</evidence>
<keyword evidence="3" id="KW-0866">Nonsense-mediated mRNA decay</keyword>
<gene>
    <name evidence="7" type="ORF">POCULU_LOCUS1730</name>
</gene>
<dbReference type="GO" id="GO:0000184">
    <property type="term" value="P:nuclear-transcribed mRNA catabolic process, nonsense-mediated decay"/>
    <property type="evidence" value="ECO:0007669"/>
    <property type="project" value="UniProtKB-KW"/>
</dbReference>
<evidence type="ECO:0000256" key="1">
    <source>
        <dbReference type="ARBA" id="ARBA00004123"/>
    </source>
</evidence>
<evidence type="ECO:0000259" key="6">
    <source>
        <dbReference type="Pfam" id="PF03467"/>
    </source>
</evidence>
<feature type="compositionally biased region" description="Low complexity" evidence="5">
    <location>
        <begin position="302"/>
        <end position="316"/>
    </location>
</feature>
<dbReference type="CDD" id="cd12455">
    <property type="entry name" value="RRM_like_Smg4_UPF3"/>
    <property type="match status" value="1"/>
</dbReference>
<comment type="subcellular location">
    <subcellularLocation>
        <location evidence="1">Nucleus</location>
    </subcellularLocation>
</comment>
<proteinExistence type="inferred from homology"/>
<sequence>MSSKGSGRPKKSKAKRSGRNKHVTKTKVVVRRLPPNLPEELFKESVKKWANEETTDWFRFHKGRISKSKNKEAIFSRAYFHFKLMEDVLEFHRNYDNHLFVDNRGNETRCVVEFAPYQKLPKERKKPDPRQGSIETDPDYLAFLELLKAEEIKEPSNDSGFTQLEKLESRLSNITTTAPEKPKSTPLLDYLRLQKSKPSSPKSGRQAPIAILAPPAGSKNSAKNKAQGRPNKSSVKISIQQRQKDRIRSIIQKPASASKSSDPVETNSNKDTSNFSINTTNVASGSTSTSNVPASPSNKQKSNSTPTTPTAPMSPTRDYHGSHHNRRRDRDRDKRHSLEARPVIKILSKSSNTNKEGTNSSTAATNVPTGSSNSTASNTGDAAKTTSNTPSQPETSVQPAHHSSGNGQRRGYYARRGRW</sequence>
<dbReference type="InterPro" id="IPR035979">
    <property type="entry name" value="RBD_domain_sf"/>
</dbReference>
<reference evidence="7" key="1">
    <citation type="submission" date="2021-06" db="EMBL/GenBank/DDBJ databases">
        <authorList>
            <person name="Kallberg Y."/>
            <person name="Tangrot J."/>
            <person name="Rosling A."/>
        </authorList>
    </citation>
    <scope>NUCLEOTIDE SEQUENCE</scope>
    <source>
        <strain evidence="7">IA702</strain>
    </source>
</reference>
<keyword evidence="4" id="KW-0539">Nucleus</keyword>
<dbReference type="Proteomes" id="UP000789572">
    <property type="component" value="Unassembled WGS sequence"/>
</dbReference>
<dbReference type="InterPro" id="IPR039722">
    <property type="entry name" value="Upf3"/>
</dbReference>
<keyword evidence="8" id="KW-1185">Reference proteome</keyword>
<evidence type="ECO:0000256" key="2">
    <source>
        <dbReference type="ARBA" id="ARBA00005991"/>
    </source>
</evidence>
<comment type="caution">
    <text evidence="7">The sequence shown here is derived from an EMBL/GenBank/DDBJ whole genome shotgun (WGS) entry which is preliminary data.</text>
</comment>
<dbReference type="EMBL" id="CAJVPJ010000139">
    <property type="protein sequence ID" value="CAG8484534.1"/>
    <property type="molecule type" value="Genomic_DNA"/>
</dbReference>
<dbReference type="PANTHER" id="PTHR13112">
    <property type="entry name" value="UPF3 REGULATOR OF NONSENSE TRANSCRIPTS-LIKE PROTEIN"/>
    <property type="match status" value="1"/>
</dbReference>
<feature type="compositionally biased region" description="Basic and acidic residues" evidence="5">
    <location>
        <begin position="328"/>
        <end position="339"/>
    </location>
</feature>